<organism evidence="2">
    <name type="scientific">Sesamum radiatum</name>
    <name type="common">Black benniseed</name>
    <dbReference type="NCBI Taxonomy" id="300843"/>
    <lineage>
        <taxon>Eukaryota</taxon>
        <taxon>Viridiplantae</taxon>
        <taxon>Streptophyta</taxon>
        <taxon>Embryophyta</taxon>
        <taxon>Tracheophyta</taxon>
        <taxon>Spermatophyta</taxon>
        <taxon>Magnoliopsida</taxon>
        <taxon>eudicotyledons</taxon>
        <taxon>Gunneridae</taxon>
        <taxon>Pentapetalae</taxon>
        <taxon>asterids</taxon>
        <taxon>lamiids</taxon>
        <taxon>Lamiales</taxon>
        <taxon>Pedaliaceae</taxon>
        <taxon>Sesamum</taxon>
    </lineage>
</organism>
<proteinExistence type="predicted"/>
<dbReference type="PANTHER" id="PTHR33240:SF15">
    <property type="entry name" value="GAG-PRO-LIKE PROTEIN"/>
    <property type="match status" value="1"/>
</dbReference>
<sequence length="295" mass="33316">MAVEEKGLIARSRSWRDMPQRPKFDKFCRFHNDYGYTMEECRHLKNEIERLIQNGYLQEYVCWERARGTGLYHKKKETEQGKSKPPALGDLPGKELSKPQGARRTTMTSLAREYTHDSRRPSGGDSHQARKSRVREAHQISIKEVLDIEIMEDAPVIQFGQAERSGPQTIHNDALVITAMIANYEVGCIFVDSGSSADILFGEAYDQMQLGDVSLEKVNTLLYGFAGEIVHPRSMVSLPLTMGRGTTRKTCLLKFLMEDVPSAYNVILGRPTLNTFQAVISTYHMKIKFPTPGGV</sequence>
<reference evidence="2" key="1">
    <citation type="submission" date="2020-06" db="EMBL/GenBank/DDBJ databases">
        <authorList>
            <person name="Li T."/>
            <person name="Hu X."/>
            <person name="Zhang T."/>
            <person name="Song X."/>
            <person name="Zhang H."/>
            <person name="Dai N."/>
            <person name="Sheng W."/>
            <person name="Hou X."/>
            <person name="Wei L."/>
        </authorList>
    </citation>
    <scope>NUCLEOTIDE SEQUENCE</scope>
    <source>
        <strain evidence="2">G02</strain>
        <tissue evidence="2">Leaf</tissue>
    </source>
</reference>
<feature type="compositionally biased region" description="Basic and acidic residues" evidence="1">
    <location>
        <begin position="113"/>
        <end position="122"/>
    </location>
</feature>
<dbReference type="AlphaFoldDB" id="A0AAW2QHT6"/>
<feature type="region of interest" description="Disordered" evidence="1">
    <location>
        <begin position="74"/>
        <end position="134"/>
    </location>
</feature>
<dbReference type="PANTHER" id="PTHR33240">
    <property type="entry name" value="OS08G0508500 PROTEIN"/>
    <property type="match status" value="1"/>
</dbReference>
<evidence type="ECO:0008006" key="3">
    <source>
        <dbReference type="Google" id="ProtNLM"/>
    </source>
</evidence>
<protein>
    <recommendedName>
        <fullName evidence="3">Reverse transcriptase domain-containing protein</fullName>
    </recommendedName>
</protein>
<accession>A0AAW2QHT6</accession>
<dbReference type="EMBL" id="JACGWJ010000015">
    <property type="protein sequence ID" value="KAL0367120.1"/>
    <property type="molecule type" value="Genomic_DNA"/>
</dbReference>
<reference evidence="2" key="2">
    <citation type="journal article" date="2024" name="Plant">
        <title>Genomic evolution and insights into agronomic trait innovations of Sesamum species.</title>
        <authorList>
            <person name="Miao H."/>
            <person name="Wang L."/>
            <person name="Qu L."/>
            <person name="Liu H."/>
            <person name="Sun Y."/>
            <person name="Le M."/>
            <person name="Wang Q."/>
            <person name="Wei S."/>
            <person name="Zheng Y."/>
            <person name="Lin W."/>
            <person name="Duan Y."/>
            <person name="Cao H."/>
            <person name="Xiong S."/>
            <person name="Wang X."/>
            <person name="Wei L."/>
            <person name="Li C."/>
            <person name="Ma Q."/>
            <person name="Ju M."/>
            <person name="Zhao R."/>
            <person name="Li G."/>
            <person name="Mu C."/>
            <person name="Tian Q."/>
            <person name="Mei H."/>
            <person name="Zhang T."/>
            <person name="Gao T."/>
            <person name="Zhang H."/>
        </authorList>
    </citation>
    <scope>NUCLEOTIDE SEQUENCE</scope>
    <source>
        <strain evidence="2">G02</strain>
    </source>
</reference>
<dbReference type="Gene3D" id="2.40.70.10">
    <property type="entry name" value="Acid Proteases"/>
    <property type="match status" value="1"/>
</dbReference>
<comment type="caution">
    <text evidence="2">The sequence shown here is derived from an EMBL/GenBank/DDBJ whole genome shotgun (WGS) entry which is preliminary data.</text>
</comment>
<evidence type="ECO:0000256" key="1">
    <source>
        <dbReference type="SAM" id="MobiDB-lite"/>
    </source>
</evidence>
<name>A0AAW2QHT6_SESRA</name>
<gene>
    <name evidence="2" type="ORF">Sradi_3602100</name>
</gene>
<evidence type="ECO:0000313" key="2">
    <source>
        <dbReference type="EMBL" id="KAL0367120.1"/>
    </source>
</evidence>
<dbReference type="InterPro" id="IPR021109">
    <property type="entry name" value="Peptidase_aspartic_dom_sf"/>
</dbReference>